<feature type="domain" description="HTH araC/xylS-type" evidence="5">
    <location>
        <begin position="159"/>
        <end position="257"/>
    </location>
</feature>
<dbReference type="GO" id="GO:0043565">
    <property type="term" value="F:sequence-specific DNA binding"/>
    <property type="evidence" value="ECO:0007669"/>
    <property type="project" value="InterPro"/>
</dbReference>
<evidence type="ECO:0000256" key="1">
    <source>
        <dbReference type="ARBA" id="ARBA00023015"/>
    </source>
</evidence>
<dbReference type="Gene3D" id="3.40.50.2300">
    <property type="match status" value="1"/>
</dbReference>
<keyword evidence="1" id="KW-0805">Transcription regulation</keyword>
<proteinExistence type="predicted"/>
<dbReference type="Pfam" id="PF00072">
    <property type="entry name" value="Response_reg"/>
    <property type="match status" value="1"/>
</dbReference>
<dbReference type="GO" id="GO:0000160">
    <property type="term" value="P:phosphorelay signal transduction system"/>
    <property type="evidence" value="ECO:0007669"/>
    <property type="project" value="InterPro"/>
</dbReference>
<protein>
    <submittedName>
        <fullName evidence="7">Two-component system response regulator</fullName>
    </submittedName>
</protein>
<dbReference type="Gene3D" id="1.10.10.60">
    <property type="entry name" value="Homeodomain-like"/>
    <property type="match status" value="2"/>
</dbReference>
<sequence>MRSRTILIVDDEPRSREGMKKILEVWAAGHYEILTASNGISAMEILEEIPVELMISDIRMPGISGLSLVSQIRDKKIQRQPSVILISGHAEFEYAQQAIQLSVVEYLLKPASREKLITSVENALKAGEEQEHIGFMRKMADPQLMAIRDEDAALSDPVRQAIDYVEMHIEEAISLQEVAGLVHLNGSYFSSLFKEQCQMNFSEYVARRKLQKAKELLLKTNLPIAEIASLTGYQTVKYFNKLFKEYEGMSPGQYRSSMRNGTEANIQ</sequence>
<accession>A0A0W1B536</accession>
<evidence type="ECO:0000256" key="4">
    <source>
        <dbReference type="PROSITE-ProRule" id="PRU00169"/>
    </source>
</evidence>
<dbReference type="InterPro" id="IPR020449">
    <property type="entry name" value="Tscrpt_reg_AraC-type_HTH"/>
</dbReference>
<dbReference type="InterPro" id="IPR011006">
    <property type="entry name" value="CheY-like_superfamily"/>
</dbReference>
<evidence type="ECO:0000259" key="5">
    <source>
        <dbReference type="PROSITE" id="PS01124"/>
    </source>
</evidence>
<dbReference type="GO" id="GO:0003700">
    <property type="term" value="F:DNA-binding transcription factor activity"/>
    <property type="evidence" value="ECO:0007669"/>
    <property type="project" value="InterPro"/>
</dbReference>
<keyword evidence="8" id="KW-1185">Reference proteome</keyword>
<dbReference type="PRINTS" id="PR00032">
    <property type="entry name" value="HTHARAC"/>
</dbReference>
<keyword evidence="4" id="KW-0597">Phosphoprotein</keyword>
<dbReference type="SMART" id="SM00342">
    <property type="entry name" value="HTH_ARAC"/>
    <property type="match status" value="1"/>
</dbReference>
<gene>
    <name evidence="7" type="ORF">UQ64_03755</name>
</gene>
<dbReference type="Pfam" id="PF12833">
    <property type="entry name" value="HTH_18"/>
    <property type="match status" value="1"/>
</dbReference>
<dbReference type="SUPFAM" id="SSF52172">
    <property type="entry name" value="CheY-like"/>
    <property type="match status" value="1"/>
</dbReference>
<dbReference type="OrthoDB" id="9788446at2"/>
<dbReference type="SUPFAM" id="SSF46689">
    <property type="entry name" value="Homeodomain-like"/>
    <property type="match status" value="2"/>
</dbReference>
<dbReference type="CDD" id="cd17536">
    <property type="entry name" value="REC_YesN-like"/>
    <property type="match status" value="1"/>
</dbReference>
<reference evidence="7 8" key="1">
    <citation type="journal article" date="2015" name="Int. Biodeterior. Biodegradation">
        <title>Physiological and genetic screening methods for the isolation of methyl tert-butyl ether-degrading bacteria for bioremediation purposes.</title>
        <authorList>
            <person name="Guisado I.M."/>
            <person name="Purswani J."/>
            <person name="Gonzalez Lopez J."/>
            <person name="Pozo C."/>
        </authorList>
    </citation>
    <scope>NUCLEOTIDE SEQUENCE [LARGE SCALE GENOMIC DNA]</scope>
    <source>
        <strain evidence="7 8">SH7</strain>
    </source>
</reference>
<dbReference type="PANTHER" id="PTHR43280">
    <property type="entry name" value="ARAC-FAMILY TRANSCRIPTIONAL REGULATOR"/>
    <property type="match status" value="1"/>
</dbReference>
<dbReference type="SMART" id="SM00448">
    <property type="entry name" value="REC"/>
    <property type="match status" value="1"/>
</dbReference>
<dbReference type="InterPro" id="IPR018062">
    <property type="entry name" value="HTH_AraC-typ_CS"/>
</dbReference>
<dbReference type="Proteomes" id="UP000054709">
    <property type="component" value="Unassembled WGS sequence"/>
</dbReference>
<dbReference type="InterPro" id="IPR009057">
    <property type="entry name" value="Homeodomain-like_sf"/>
</dbReference>
<keyword evidence="3" id="KW-0804">Transcription</keyword>
<dbReference type="AlphaFoldDB" id="A0A0W1B536"/>
<evidence type="ECO:0000256" key="2">
    <source>
        <dbReference type="ARBA" id="ARBA00023125"/>
    </source>
</evidence>
<organism evidence="7 8">
    <name type="scientific">Paenibacillus etheri</name>
    <dbReference type="NCBI Taxonomy" id="1306852"/>
    <lineage>
        <taxon>Bacteria</taxon>
        <taxon>Bacillati</taxon>
        <taxon>Bacillota</taxon>
        <taxon>Bacilli</taxon>
        <taxon>Bacillales</taxon>
        <taxon>Paenibacillaceae</taxon>
        <taxon>Paenibacillus</taxon>
    </lineage>
</organism>
<dbReference type="InterPro" id="IPR018060">
    <property type="entry name" value="HTH_AraC"/>
</dbReference>
<dbReference type="InterPro" id="IPR001789">
    <property type="entry name" value="Sig_transdc_resp-reg_receiver"/>
</dbReference>
<feature type="modified residue" description="4-aspartylphosphate" evidence="4">
    <location>
        <position position="57"/>
    </location>
</feature>
<feature type="domain" description="Response regulatory" evidence="6">
    <location>
        <begin position="5"/>
        <end position="124"/>
    </location>
</feature>
<dbReference type="EMBL" id="LCZJ02000002">
    <property type="protein sequence ID" value="KTD88702.1"/>
    <property type="molecule type" value="Genomic_DNA"/>
</dbReference>
<evidence type="ECO:0000313" key="7">
    <source>
        <dbReference type="EMBL" id="KTD88702.1"/>
    </source>
</evidence>
<dbReference type="PANTHER" id="PTHR43280:SF28">
    <property type="entry name" value="HTH-TYPE TRANSCRIPTIONAL ACTIVATOR RHAS"/>
    <property type="match status" value="1"/>
</dbReference>
<evidence type="ECO:0000313" key="8">
    <source>
        <dbReference type="Proteomes" id="UP000054709"/>
    </source>
</evidence>
<name>A0A0W1B536_9BACL</name>
<dbReference type="PROSITE" id="PS01124">
    <property type="entry name" value="HTH_ARAC_FAMILY_2"/>
    <property type="match status" value="1"/>
</dbReference>
<dbReference type="RefSeq" id="WP_060621511.1">
    <property type="nucleotide sequence ID" value="NZ_LCZJ02000002.1"/>
</dbReference>
<dbReference type="PROSITE" id="PS00041">
    <property type="entry name" value="HTH_ARAC_FAMILY_1"/>
    <property type="match status" value="1"/>
</dbReference>
<evidence type="ECO:0000256" key="3">
    <source>
        <dbReference type="ARBA" id="ARBA00023163"/>
    </source>
</evidence>
<comment type="caution">
    <text evidence="7">The sequence shown here is derived from an EMBL/GenBank/DDBJ whole genome shotgun (WGS) entry which is preliminary data.</text>
</comment>
<evidence type="ECO:0000259" key="6">
    <source>
        <dbReference type="PROSITE" id="PS50110"/>
    </source>
</evidence>
<keyword evidence="2" id="KW-0238">DNA-binding</keyword>
<dbReference type="PROSITE" id="PS50110">
    <property type="entry name" value="RESPONSE_REGULATORY"/>
    <property type="match status" value="1"/>
</dbReference>